<evidence type="ECO:0000313" key="15">
    <source>
        <dbReference type="Proteomes" id="UP000466931"/>
    </source>
</evidence>
<evidence type="ECO:0000256" key="13">
    <source>
        <dbReference type="SAM" id="MobiDB-lite"/>
    </source>
</evidence>
<keyword evidence="12" id="KW-0479">Metal-binding</keyword>
<comment type="cofactor">
    <cofactor evidence="2">
        <name>a divalent metal cation</name>
        <dbReference type="ChEBI" id="CHEBI:60240"/>
    </cofactor>
</comment>
<feature type="binding site" evidence="12">
    <location>
        <position position="132"/>
    </location>
    <ligand>
        <name>substrate</name>
    </ligand>
</feature>
<evidence type="ECO:0000256" key="10">
    <source>
        <dbReference type="ARBA" id="ARBA00032305"/>
    </source>
</evidence>
<evidence type="ECO:0000256" key="1">
    <source>
        <dbReference type="ARBA" id="ARBA00001342"/>
    </source>
</evidence>
<evidence type="ECO:0000256" key="8">
    <source>
        <dbReference type="ARBA" id="ARBA00025046"/>
    </source>
</evidence>
<evidence type="ECO:0000256" key="5">
    <source>
        <dbReference type="ARBA" id="ARBA00012213"/>
    </source>
</evidence>
<dbReference type="GO" id="GO:0046872">
    <property type="term" value="F:metal ion binding"/>
    <property type="evidence" value="ECO:0007669"/>
    <property type="project" value="UniProtKB-KW"/>
</dbReference>
<reference evidence="14" key="1">
    <citation type="journal article" date="2019" name="Emerg. Microbes Infect.">
        <title>Comprehensive subspecies identification of 175 nontuberculous mycobacteria species based on 7547 genomic profiles.</title>
        <authorList>
            <person name="Matsumoto Y."/>
            <person name="Kinjo T."/>
            <person name="Motooka D."/>
            <person name="Nabeya D."/>
            <person name="Jung N."/>
            <person name="Uechi K."/>
            <person name="Horii T."/>
            <person name="Iida T."/>
            <person name="Fujita J."/>
            <person name="Nakamura S."/>
        </authorList>
    </citation>
    <scope>NUCLEOTIDE SEQUENCE [LARGE SCALE GENOMIC DNA]</scope>
    <source>
        <strain evidence="14">JCM 13671</strain>
    </source>
</reference>
<dbReference type="InterPro" id="IPR005493">
    <property type="entry name" value="RraA/RraA-like"/>
</dbReference>
<dbReference type="Pfam" id="PF03737">
    <property type="entry name" value="RraA-like"/>
    <property type="match status" value="1"/>
</dbReference>
<evidence type="ECO:0000256" key="2">
    <source>
        <dbReference type="ARBA" id="ARBA00001968"/>
    </source>
</evidence>
<dbReference type="EMBL" id="AP022612">
    <property type="protein sequence ID" value="BBZ36523.1"/>
    <property type="molecule type" value="Genomic_DNA"/>
</dbReference>
<dbReference type="AlphaFoldDB" id="A0A7I7Y606"/>
<feature type="compositionally biased region" description="Polar residues" evidence="13">
    <location>
        <begin position="12"/>
        <end position="22"/>
    </location>
</feature>
<evidence type="ECO:0000256" key="11">
    <source>
        <dbReference type="ARBA" id="ARBA00047973"/>
    </source>
</evidence>
<dbReference type="GO" id="GO:0008948">
    <property type="term" value="F:oxaloacetate decarboxylase activity"/>
    <property type="evidence" value="ECO:0007669"/>
    <property type="project" value="UniProtKB-EC"/>
</dbReference>
<dbReference type="RefSeq" id="WP_234812910.1">
    <property type="nucleotide sequence ID" value="NZ_AP022612.1"/>
</dbReference>
<dbReference type="EC" id="4.1.3.17" evidence="5"/>
<feature type="binding site" evidence="12">
    <location>
        <begin position="110"/>
        <end position="113"/>
    </location>
    <ligand>
        <name>substrate</name>
    </ligand>
</feature>
<gene>
    <name evidence="14" type="ORF">MCNF_51280</name>
</gene>
<reference evidence="14" key="2">
    <citation type="submission" date="2020-02" db="EMBL/GenBank/DDBJ databases">
        <authorList>
            <person name="Matsumoto Y."/>
            <person name="Motooka D."/>
            <person name="Nakamura S."/>
        </authorList>
    </citation>
    <scope>NUCLEOTIDE SEQUENCE</scope>
    <source>
        <strain evidence="14">JCM 13671</strain>
    </source>
</reference>
<feature type="binding site" evidence="12">
    <location>
        <position position="133"/>
    </location>
    <ligand>
        <name>Mg(2+)</name>
        <dbReference type="ChEBI" id="CHEBI:18420"/>
    </ligand>
</feature>
<evidence type="ECO:0000313" key="14">
    <source>
        <dbReference type="EMBL" id="BBZ36523.1"/>
    </source>
</evidence>
<feature type="region of interest" description="Disordered" evidence="13">
    <location>
        <begin position="1"/>
        <end position="22"/>
    </location>
</feature>
<accession>A0A7I7Y606</accession>
<keyword evidence="12" id="KW-0460">Magnesium</keyword>
<proteinExistence type="inferred from homology"/>
<comment type="function">
    <text evidence="8">Catalyzes the aldol cleavage of 4-hydroxy-4-methyl-2-oxoglutarate (HMG) into 2 molecules of pyruvate. Also contains a secondary oxaloacetate (OAA) decarboxylase activity due to the common pyruvate enolate transition state formed following C-C bond cleavage in the retro-aldol and decarboxylation reactions.</text>
</comment>
<dbReference type="GO" id="GO:0047443">
    <property type="term" value="F:4-hydroxy-4-methyl-2-oxoglutarate aldolase activity"/>
    <property type="evidence" value="ECO:0007669"/>
    <property type="project" value="UniProtKB-EC"/>
</dbReference>
<protein>
    <recommendedName>
        <fullName evidence="7">Putative 4-hydroxy-4-methyl-2-oxoglutarate aldolase</fullName>
        <ecNumber evidence="6">4.1.1.112</ecNumber>
        <ecNumber evidence="5">4.1.3.17</ecNumber>
    </recommendedName>
    <alternativeName>
        <fullName evidence="10">Oxaloacetate decarboxylase</fullName>
    </alternativeName>
    <alternativeName>
        <fullName evidence="9">RraA-like protein</fullName>
    </alternativeName>
</protein>
<dbReference type="EC" id="4.1.1.112" evidence="6"/>
<name>A0A7I7Y606_9MYCO</name>
<organism evidence="14 15">
    <name type="scientific">Mycolicibacterium confluentis</name>
    <dbReference type="NCBI Taxonomy" id="28047"/>
    <lineage>
        <taxon>Bacteria</taxon>
        <taxon>Bacillati</taxon>
        <taxon>Actinomycetota</taxon>
        <taxon>Actinomycetes</taxon>
        <taxon>Mycobacteriales</taxon>
        <taxon>Mycobacteriaceae</taxon>
        <taxon>Mycolicibacterium</taxon>
    </lineage>
</organism>
<dbReference type="Proteomes" id="UP000466931">
    <property type="component" value="Chromosome"/>
</dbReference>
<dbReference type="InterPro" id="IPR036704">
    <property type="entry name" value="RraA/RraA-like_sf"/>
</dbReference>
<evidence type="ECO:0000256" key="4">
    <source>
        <dbReference type="ARBA" id="ARBA00011233"/>
    </source>
</evidence>
<comment type="similarity">
    <text evidence="3">Belongs to the class II aldolase/RraA-like family.</text>
</comment>
<comment type="cofactor">
    <cofactor evidence="12">
        <name>Mg(2+)</name>
        <dbReference type="ChEBI" id="CHEBI:18420"/>
    </cofactor>
</comment>
<evidence type="ECO:0000256" key="12">
    <source>
        <dbReference type="PIRSR" id="PIRSR605493-1"/>
    </source>
</evidence>
<evidence type="ECO:0000256" key="9">
    <source>
        <dbReference type="ARBA" id="ARBA00030169"/>
    </source>
</evidence>
<comment type="catalytic activity">
    <reaction evidence="11">
        <text>oxaloacetate + H(+) = pyruvate + CO2</text>
        <dbReference type="Rhea" id="RHEA:15641"/>
        <dbReference type="ChEBI" id="CHEBI:15361"/>
        <dbReference type="ChEBI" id="CHEBI:15378"/>
        <dbReference type="ChEBI" id="CHEBI:16452"/>
        <dbReference type="ChEBI" id="CHEBI:16526"/>
        <dbReference type="EC" id="4.1.1.112"/>
    </reaction>
</comment>
<dbReference type="PANTHER" id="PTHR33254:SF16">
    <property type="entry name" value="BLR3842 PROTEIN"/>
    <property type="match status" value="1"/>
</dbReference>
<evidence type="ECO:0000256" key="6">
    <source>
        <dbReference type="ARBA" id="ARBA00012947"/>
    </source>
</evidence>
<evidence type="ECO:0000256" key="3">
    <source>
        <dbReference type="ARBA" id="ARBA00008621"/>
    </source>
</evidence>
<dbReference type="SUPFAM" id="SSF89562">
    <property type="entry name" value="RraA-like"/>
    <property type="match status" value="1"/>
</dbReference>
<dbReference type="PANTHER" id="PTHR33254">
    <property type="entry name" value="4-HYDROXY-4-METHYL-2-OXOGLUTARATE ALDOLASE 3-RELATED"/>
    <property type="match status" value="1"/>
</dbReference>
<comment type="subunit">
    <text evidence="4">Homotrimer.</text>
</comment>
<sequence length="237" mass="25207">MPATTAPEQKGTDIQRTPAQSSEIRQRFLAVDTANVADVLDDMGHGNYGLSPRLTLHTGSRLAGWAYTIQGEMAPYPGTGDALKMQACNGISPDEVSVWSGGGEGVCYFGELIALGMMQRGSAGALVDGGIRDVRWLRQLDFPVVAAFRSAIQSIGRWRVTGFQAPVYLPGATTARVVVYPGDFILADEDGAIVIPNSIVEDVLAKAEEMTAREVAIREAIGNGLSLADALKQFGHV</sequence>
<comment type="catalytic activity">
    <reaction evidence="1">
        <text>4-hydroxy-4-methyl-2-oxoglutarate = 2 pyruvate</text>
        <dbReference type="Rhea" id="RHEA:22748"/>
        <dbReference type="ChEBI" id="CHEBI:15361"/>
        <dbReference type="ChEBI" id="CHEBI:58276"/>
        <dbReference type="EC" id="4.1.3.17"/>
    </reaction>
</comment>
<dbReference type="CDD" id="cd16841">
    <property type="entry name" value="RraA_family"/>
    <property type="match status" value="1"/>
</dbReference>
<dbReference type="Gene3D" id="3.50.30.40">
    <property type="entry name" value="Ribonuclease E inhibitor RraA/RraA-like"/>
    <property type="match status" value="1"/>
</dbReference>
<evidence type="ECO:0000256" key="7">
    <source>
        <dbReference type="ARBA" id="ARBA00016549"/>
    </source>
</evidence>
<keyword evidence="15" id="KW-1185">Reference proteome</keyword>